<dbReference type="InterPro" id="IPR014729">
    <property type="entry name" value="Rossmann-like_a/b/a_fold"/>
</dbReference>
<dbReference type="Pfam" id="PF11734">
    <property type="entry name" value="TilS_C"/>
    <property type="match status" value="1"/>
</dbReference>
<feature type="binding site" evidence="8">
    <location>
        <begin position="25"/>
        <end position="30"/>
    </location>
    <ligand>
        <name>ATP</name>
        <dbReference type="ChEBI" id="CHEBI:30616"/>
    </ligand>
</feature>
<comment type="function">
    <text evidence="8">Ligates lysine onto the cytidine present at position 34 of the AUA codon-specific tRNA(Ile) that contains the anticodon CAU, in an ATP-dependent manner. Cytidine is converted to lysidine, thus changing the amino acid specificity of the tRNA from methionine to isoleucine.</text>
</comment>
<comment type="catalytic activity">
    <reaction evidence="7 8">
        <text>cytidine(34) in tRNA(Ile2) + L-lysine + ATP = lysidine(34) in tRNA(Ile2) + AMP + diphosphate + H(+)</text>
        <dbReference type="Rhea" id="RHEA:43744"/>
        <dbReference type="Rhea" id="RHEA-COMP:10625"/>
        <dbReference type="Rhea" id="RHEA-COMP:10670"/>
        <dbReference type="ChEBI" id="CHEBI:15378"/>
        <dbReference type="ChEBI" id="CHEBI:30616"/>
        <dbReference type="ChEBI" id="CHEBI:32551"/>
        <dbReference type="ChEBI" id="CHEBI:33019"/>
        <dbReference type="ChEBI" id="CHEBI:82748"/>
        <dbReference type="ChEBI" id="CHEBI:83665"/>
        <dbReference type="ChEBI" id="CHEBI:456215"/>
        <dbReference type="EC" id="6.3.4.19"/>
    </reaction>
</comment>
<dbReference type="InterPro" id="IPR012795">
    <property type="entry name" value="tRNA_Ile_lys_synt_N"/>
</dbReference>
<dbReference type="InterPro" id="IPR015262">
    <property type="entry name" value="tRNA_Ile_lys_synt_subst-bd"/>
</dbReference>
<organism evidence="10 11">
    <name type="scientific">Pseudomonas cuatrocienegasensis</name>
    <dbReference type="NCBI Taxonomy" id="543360"/>
    <lineage>
        <taxon>Bacteria</taxon>
        <taxon>Pseudomonadati</taxon>
        <taxon>Pseudomonadota</taxon>
        <taxon>Gammaproteobacteria</taxon>
        <taxon>Pseudomonadales</taxon>
        <taxon>Pseudomonadaceae</taxon>
        <taxon>Pseudomonas</taxon>
    </lineage>
</organism>
<dbReference type="CDD" id="cd01992">
    <property type="entry name" value="TilS_N"/>
    <property type="match status" value="1"/>
</dbReference>
<keyword evidence="4 8" id="KW-0819">tRNA processing</keyword>
<dbReference type="SMART" id="SM00977">
    <property type="entry name" value="TilS_C"/>
    <property type="match status" value="1"/>
</dbReference>
<comment type="subcellular location">
    <subcellularLocation>
        <location evidence="1 8">Cytoplasm</location>
    </subcellularLocation>
</comment>
<comment type="caution">
    <text evidence="10">The sequence shown here is derived from an EMBL/GenBank/DDBJ whole genome shotgun (WGS) entry which is preliminary data.</text>
</comment>
<evidence type="ECO:0000256" key="1">
    <source>
        <dbReference type="ARBA" id="ARBA00004496"/>
    </source>
</evidence>
<keyword evidence="5 8" id="KW-0547">Nucleotide-binding</keyword>
<keyword evidence="11" id="KW-1185">Reference proteome</keyword>
<dbReference type="Pfam" id="PF09179">
    <property type="entry name" value="TilS"/>
    <property type="match status" value="1"/>
</dbReference>
<proteinExistence type="inferred from homology"/>
<dbReference type="InterPro" id="IPR011063">
    <property type="entry name" value="TilS/TtcA_N"/>
</dbReference>
<dbReference type="EMBL" id="FOFP01000002">
    <property type="protein sequence ID" value="SEP93340.1"/>
    <property type="molecule type" value="Genomic_DNA"/>
</dbReference>
<dbReference type="Gene3D" id="1.20.59.20">
    <property type="match status" value="1"/>
</dbReference>
<evidence type="ECO:0000256" key="4">
    <source>
        <dbReference type="ARBA" id="ARBA00022694"/>
    </source>
</evidence>
<dbReference type="PANTHER" id="PTHR43033">
    <property type="entry name" value="TRNA(ILE)-LYSIDINE SYNTHASE-RELATED"/>
    <property type="match status" value="1"/>
</dbReference>
<accession>A0ABY1B572</accession>
<keyword evidence="6 8" id="KW-0067">ATP-binding</keyword>
<keyword evidence="2 8" id="KW-0963">Cytoplasm</keyword>
<dbReference type="SUPFAM" id="SSF82829">
    <property type="entry name" value="MesJ substrate recognition domain-like"/>
    <property type="match status" value="1"/>
</dbReference>
<evidence type="ECO:0000313" key="11">
    <source>
        <dbReference type="Proteomes" id="UP000198512"/>
    </source>
</evidence>
<gene>
    <name evidence="8" type="primary">tilS</name>
    <name evidence="10" type="ORF">SAMN05216600_102319</name>
</gene>
<sequence>MGLDAEVLDSLAPWREARAWQVALSGGLDSTVLVHLLARLAQREALPLLCALHIHHGLQPAADAWPAHCQRLCDALGVPLRIIRVQVAPGASLERAAREARHAAFAEALAPGDVILSAQHCDDQLETLLFRLLRGTGVQGLAGMPRSRGLGVGQLVRPLLGVRRTQLLAYAQAHGLDWVEDPSNQDQRFSRNYLRYQVLPPLLARWPQAAELATRTAEHLQEAAGLLDELAQEDLSSAAAQAPWPWLGLPNLSMDVLRSLSEARQRNALRHWLRPLTLMPDTRHWAGWQTLRDARADAEPRWQLHGGALLRAAGRLWWCPASWQTAPPGPLPAPLAGQVLALPENGSVRIEGVLPEGQWQLAYRQGGERISRAGRGSRDLKRIFNEAQVPAFLRARWPLLLCGNEPRALANLPGFDSQGDDWRLIWTPASQDQGLS</sequence>
<comment type="similarity">
    <text evidence="8">Belongs to the tRNA(Ile)-lysidine synthase family.</text>
</comment>
<protein>
    <recommendedName>
        <fullName evidence="8">tRNA(Ile)-lysidine synthase</fullName>
        <ecNumber evidence="8">6.3.4.19</ecNumber>
    </recommendedName>
    <alternativeName>
        <fullName evidence="8">tRNA(Ile)-2-lysyl-cytidine synthase</fullName>
    </alternativeName>
    <alternativeName>
        <fullName evidence="8">tRNA(Ile)-lysidine synthetase</fullName>
    </alternativeName>
</protein>
<feature type="domain" description="Lysidine-tRNA(Ile) synthetase C-terminal" evidence="9">
    <location>
        <begin position="359"/>
        <end position="426"/>
    </location>
</feature>
<dbReference type="InterPro" id="IPR012796">
    <property type="entry name" value="Lysidine-tRNA-synth_C"/>
</dbReference>
<dbReference type="SUPFAM" id="SSF52402">
    <property type="entry name" value="Adenine nucleotide alpha hydrolases-like"/>
    <property type="match status" value="1"/>
</dbReference>
<evidence type="ECO:0000313" key="10">
    <source>
        <dbReference type="EMBL" id="SEP93340.1"/>
    </source>
</evidence>
<dbReference type="NCBIfam" id="TIGR02433">
    <property type="entry name" value="lysidine_TilS_C"/>
    <property type="match status" value="1"/>
</dbReference>
<evidence type="ECO:0000256" key="2">
    <source>
        <dbReference type="ARBA" id="ARBA00022490"/>
    </source>
</evidence>
<evidence type="ECO:0000256" key="7">
    <source>
        <dbReference type="ARBA" id="ARBA00048539"/>
    </source>
</evidence>
<dbReference type="NCBIfam" id="TIGR02432">
    <property type="entry name" value="lysidine_TilS_N"/>
    <property type="match status" value="1"/>
</dbReference>
<dbReference type="EC" id="6.3.4.19" evidence="8"/>
<keyword evidence="3 8" id="KW-0436">Ligase</keyword>
<comment type="domain">
    <text evidence="8">The N-terminal region contains the highly conserved SGGXDS motif, predicted to be a P-loop motif involved in ATP binding.</text>
</comment>
<evidence type="ECO:0000256" key="5">
    <source>
        <dbReference type="ARBA" id="ARBA00022741"/>
    </source>
</evidence>
<dbReference type="PANTHER" id="PTHR43033:SF1">
    <property type="entry name" value="TRNA(ILE)-LYSIDINE SYNTHASE-RELATED"/>
    <property type="match status" value="1"/>
</dbReference>
<evidence type="ECO:0000256" key="6">
    <source>
        <dbReference type="ARBA" id="ARBA00022840"/>
    </source>
</evidence>
<dbReference type="Pfam" id="PF01171">
    <property type="entry name" value="ATP_bind_3"/>
    <property type="match status" value="1"/>
</dbReference>
<dbReference type="RefSeq" id="WP_069516079.1">
    <property type="nucleotide sequence ID" value="NZ_FOFP01000002.1"/>
</dbReference>
<dbReference type="Proteomes" id="UP000198512">
    <property type="component" value="Unassembled WGS sequence"/>
</dbReference>
<dbReference type="Gene3D" id="3.40.50.620">
    <property type="entry name" value="HUPs"/>
    <property type="match status" value="1"/>
</dbReference>
<evidence type="ECO:0000259" key="9">
    <source>
        <dbReference type="SMART" id="SM00977"/>
    </source>
</evidence>
<evidence type="ECO:0000256" key="3">
    <source>
        <dbReference type="ARBA" id="ARBA00022598"/>
    </source>
</evidence>
<name>A0ABY1B572_9PSED</name>
<evidence type="ECO:0000256" key="8">
    <source>
        <dbReference type="HAMAP-Rule" id="MF_01161"/>
    </source>
</evidence>
<reference evidence="10 11" key="1">
    <citation type="submission" date="2016-10" db="EMBL/GenBank/DDBJ databases">
        <authorList>
            <person name="Varghese N."/>
            <person name="Submissions S."/>
        </authorList>
    </citation>
    <scope>NUCLEOTIDE SEQUENCE [LARGE SCALE GENOMIC DNA]</scope>
    <source>
        <strain evidence="10 11">CIP 109853</strain>
    </source>
</reference>
<dbReference type="SUPFAM" id="SSF56037">
    <property type="entry name" value="PheT/TilS domain"/>
    <property type="match status" value="1"/>
</dbReference>
<dbReference type="HAMAP" id="MF_01161">
    <property type="entry name" value="tRNA_Ile_lys_synt"/>
    <property type="match status" value="1"/>
</dbReference>
<dbReference type="InterPro" id="IPR012094">
    <property type="entry name" value="tRNA_Ile_lys_synt"/>
</dbReference>